<gene>
    <name evidence="2" type="ORF">IE877_24235</name>
</gene>
<dbReference type="Pfam" id="PF04326">
    <property type="entry name" value="SLFN_AlbA_2"/>
    <property type="match status" value="1"/>
</dbReference>
<evidence type="ECO:0000259" key="1">
    <source>
        <dbReference type="Pfam" id="PF04326"/>
    </source>
</evidence>
<dbReference type="RefSeq" id="WP_192377412.1">
    <property type="nucleotide sequence ID" value="NZ_CAJHIV010000002.1"/>
</dbReference>
<dbReference type="Proteomes" id="UP000652176">
    <property type="component" value="Unassembled WGS sequence"/>
</dbReference>
<dbReference type="InterPro" id="IPR007421">
    <property type="entry name" value="Schlafen_AlbA_2_dom"/>
</dbReference>
<proteinExistence type="predicted"/>
<dbReference type="EMBL" id="JACXSS010000002">
    <property type="protein sequence ID" value="MBD9358936.1"/>
    <property type="molecule type" value="Genomic_DNA"/>
</dbReference>
<name>A0ABR9D742_9GAMM</name>
<dbReference type="Gene3D" id="3.30.950.30">
    <property type="entry name" value="Schlafen, AAA domain"/>
    <property type="match status" value="1"/>
</dbReference>
<protein>
    <submittedName>
        <fullName evidence="2">DNA binding domain-containing protein</fullName>
    </submittedName>
</protein>
<organism evidence="2 3">
    <name type="scientific">Methylomonas albis</name>
    <dbReference type="NCBI Taxonomy" id="1854563"/>
    <lineage>
        <taxon>Bacteria</taxon>
        <taxon>Pseudomonadati</taxon>
        <taxon>Pseudomonadota</taxon>
        <taxon>Gammaproteobacteria</taxon>
        <taxon>Methylococcales</taxon>
        <taxon>Methylococcaceae</taxon>
        <taxon>Methylomonas</taxon>
    </lineage>
</organism>
<reference evidence="2 3" key="1">
    <citation type="submission" date="2020-09" db="EMBL/GenBank/DDBJ databases">
        <title>Methylomonas albis sp. nov. and Methylomonas fluvii sp. nov.: Two cold-adapted methanotrophs from the River Elbe and an amended description of Methylovulum psychrotolerans strain Eb1.</title>
        <authorList>
            <person name="Bussmann I.K."/>
            <person name="Klings K.-W."/>
            <person name="Warnstedt J."/>
            <person name="Hoppert M."/>
            <person name="Saborowski A."/>
            <person name="Horn F."/>
            <person name="Liebner S."/>
        </authorList>
    </citation>
    <scope>NUCLEOTIDE SEQUENCE [LARGE SCALE GENOMIC DNA]</scope>
    <source>
        <strain evidence="2 3">EbA</strain>
    </source>
</reference>
<evidence type="ECO:0000313" key="2">
    <source>
        <dbReference type="EMBL" id="MBD9358936.1"/>
    </source>
</evidence>
<sequence>MDKQELELANLLELDIDRFTKRISNRESEHREFKLKFENKNLPKFARAMASFSNRDGGVIFFGIKDRPRELVGVLDHEVPDDVVFTNFVKEYFEPEITFYSKTFETLGLKVHCLIIKSSTRKPVICRKSKSIRGEQGEKEKEILREGAIYYRYSAASDEIKYADLRNILDNEREQYFKSLVDSVTLINKVGVDKAAIVDAQELSGDDQSASVYLTNDTAKNLNWIDKGRFSEDKNEGGKAYYVVRKVEIKHGIEVPIPTDYAKTHPLTKTALSKKVKINLLDFDAVIWKLGIKDNRKFHFHSYHGKNPIHKFTEACTEIILKALPLEMEKRRDAIKVIAEEYKAALRP</sequence>
<evidence type="ECO:0000313" key="3">
    <source>
        <dbReference type="Proteomes" id="UP000652176"/>
    </source>
</evidence>
<comment type="caution">
    <text evidence="2">The sequence shown here is derived from an EMBL/GenBank/DDBJ whole genome shotgun (WGS) entry which is preliminary data.</text>
</comment>
<dbReference type="InterPro" id="IPR038461">
    <property type="entry name" value="Schlafen_AlbA_2_dom_sf"/>
</dbReference>
<keyword evidence="3" id="KW-1185">Reference proteome</keyword>
<feature type="domain" description="Schlafen AlbA-2" evidence="1">
    <location>
        <begin position="27"/>
        <end position="159"/>
    </location>
</feature>
<accession>A0ABR9D742</accession>